<protein>
    <submittedName>
        <fullName evidence="4">ABC transporter substrate-binding protein</fullName>
    </submittedName>
</protein>
<dbReference type="Gene3D" id="3.40.50.1980">
    <property type="entry name" value="Nitrogenase molybdenum iron protein domain"/>
    <property type="match status" value="2"/>
</dbReference>
<keyword evidence="5" id="KW-1185">Reference proteome</keyword>
<proteinExistence type="inferred from homology"/>
<organism evidence="4 5">
    <name type="scientific">Acetivibrio mesophilus</name>
    <dbReference type="NCBI Taxonomy" id="2487273"/>
    <lineage>
        <taxon>Bacteria</taxon>
        <taxon>Bacillati</taxon>
        <taxon>Bacillota</taxon>
        <taxon>Clostridia</taxon>
        <taxon>Eubacteriales</taxon>
        <taxon>Oscillospiraceae</taxon>
        <taxon>Acetivibrio</taxon>
    </lineage>
</organism>
<feature type="chain" id="PRO_5020558890" evidence="2">
    <location>
        <begin position="25"/>
        <end position="338"/>
    </location>
</feature>
<evidence type="ECO:0000313" key="5">
    <source>
        <dbReference type="Proteomes" id="UP000289166"/>
    </source>
</evidence>
<dbReference type="PANTHER" id="PTHR30535:SF34">
    <property type="entry name" value="MOLYBDATE-BINDING PROTEIN MOLA"/>
    <property type="match status" value="1"/>
</dbReference>
<dbReference type="InterPro" id="IPR050902">
    <property type="entry name" value="ABC_Transporter_SBP"/>
</dbReference>
<reference evidence="5" key="1">
    <citation type="submission" date="2018-11" db="EMBL/GenBank/DDBJ databases">
        <title>Genome sequencing of a novel mesophilic and cellulolytic organism within the genus Hungateiclostridium.</title>
        <authorList>
            <person name="Rettenmaier R."/>
            <person name="Liebl W."/>
            <person name="Zverlov V."/>
        </authorList>
    </citation>
    <scope>NUCLEOTIDE SEQUENCE [LARGE SCALE GENOMIC DNA]</scope>
    <source>
        <strain evidence="5">N2K1</strain>
    </source>
</reference>
<name>A0A4V1K2J5_9FIRM</name>
<evidence type="ECO:0000259" key="3">
    <source>
        <dbReference type="PROSITE" id="PS50983"/>
    </source>
</evidence>
<dbReference type="PANTHER" id="PTHR30535">
    <property type="entry name" value="VITAMIN B12-BINDING PROTEIN"/>
    <property type="match status" value="1"/>
</dbReference>
<dbReference type="RefSeq" id="WP_069194731.1">
    <property type="nucleotide sequence ID" value="NZ_RLII01000001.1"/>
</dbReference>
<dbReference type="EMBL" id="RLII01000001">
    <property type="protein sequence ID" value="RXE60509.1"/>
    <property type="molecule type" value="Genomic_DNA"/>
</dbReference>
<evidence type="ECO:0000313" key="4">
    <source>
        <dbReference type="EMBL" id="RXE60509.1"/>
    </source>
</evidence>
<accession>A0A4V1K2J5</accession>
<dbReference type="OrthoDB" id="9787830at2"/>
<dbReference type="Pfam" id="PF01497">
    <property type="entry name" value="Peripla_BP_2"/>
    <property type="match status" value="1"/>
</dbReference>
<feature type="signal peptide" evidence="2">
    <location>
        <begin position="1"/>
        <end position="24"/>
    </location>
</feature>
<sequence length="338" mass="38303">MKKIIALFTMICIMAILAVGCQKAEVKQNEETKSTTVKIIDSRGKEVEVNYPAKKIVCLLNSGLNDLYMLGAKDQVIAIDKWTYDTKDVFELTAQIDERVKNKSLPAIDKNIEEIVGMNPDVVVMWAGQEDDIKTLEDKGVKVVGIQVDNFEQVYTKMEILGKISGKENRAAEIIDYTKKELQNIKNKIKAIDESEKPSSLFVWGPSKLDIAGSNSTGDSIIKMSGAKNSAADINEEHIVAKMEQVVNWNPDFIIMWNIKDLDPDDYFKDAQWSNINAIKNKAVVELPHPFYCDLWTVKYIYSVNIIAKTLYPDLFKDADIEKTKADMLKKLYNIDFK</sequence>
<comment type="similarity">
    <text evidence="1">Belongs to the bacterial solute-binding protein 8 family.</text>
</comment>
<dbReference type="InterPro" id="IPR002491">
    <property type="entry name" value="ABC_transptr_periplasmic_BD"/>
</dbReference>
<evidence type="ECO:0000256" key="1">
    <source>
        <dbReference type="ARBA" id="ARBA00008814"/>
    </source>
</evidence>
<comment type="caution">
    <text evidence="4">The sequence shown here is derived from an EMBL/GenBank/DDBJ whole genome shotgun (WGS) entry which is preliminary data.</text>
</comment>
<keyword evidence="2" id="KW-0732">Signal</keyword>
<dbReference type="Proteomes" id="UP000289166">
    <property type="component" value="Unassembled WGS sequence"/>
</dbReference>
<evidence type="ECO:0000256" key="2">
    <source>
        <dbReference type="SAM" id="SignalP"/>
    </source>
</evidence>
<gene>
    <name evidence="4" type="ORF">EFD62_00800</name>
</gene>
<dbReference type="AlphaFoldDB" id="A0A4V1K2J5"/>
<dbReference type="PROSITE" id="PS51257">
    <property type="entry name" value="PROKAR_LIPOPROTEIN"/>
    <property type="match status" value="1"/>
</dbReference>
<feature type="domain" description="Fe/B12 periplasmic-binding" evidence="3">
    <location>
        <begin position="55"/>
        <end position="315"/>
    </location>
</feature>
<dbReference type="SUPFAM" id="SSF53807">
    <property type="entry name" value="Helical backbone' metal receptor"/>
    <property type="match status" value="1"/>
</dbReference>
<dbReference type="PROSITE" id="PS50983">
    <property type="entry name" value="FE_B12_PBP"/>
    <property type="match status" value="1"/>
</dbReference>